<reference evidence="1 2" key="1">
    <citation type="submission" date="2020-11" db="EMBL/GenBank/DDBJ databases">
        <title>Algicoccus daihaiensis sp.nov., isolated from Daihai Lake in Inner Mongolia.</title>
        <authorList>
            <person name="Kai J."/>
        </authorList>
    </citation>
    <scope>NUCLEOTIDE SEQUENCE [LARGE SCALE GENOMIC DNA]</scope>
    <source>
        <strain evidence="2">f23</strain>
    </source>
</reference>
<gene>
    <name evidence="1" type="ORF">DHf2319_02685</name>
</gene>
<evidence type="ECO:0000313" key="2">
    <source>
        <dbReference type="Proteomes" id="UP000831607"/>
    </source>
</evidence>
<organism evidence="1 2">
    <name type="scientific">Orrella daihaiensis</name>
    <dbReference type="NCBI Taxonomy" id="2782176"/>
    <lineage>
        <taxon>Bacteria</taxon>
        <taxon>Pseudomonadati</taxon>
        <taxon>Pseudomonadota</taxon>
        <taxon>Betaproteobacteria</taxon>
        <taxon>Burkholderiales</taxon>
        <taxon>Alcaligenaceae</taxon>
        <taxon>Orrella</taxon>
    </lineage>
</organism>
<dbReference type="EMBL" id="CP063982">
    <property type="protein sequence ID" value="UOD50846.1"/>
    <property type="molecule type" value="Genomic_DNA"/>
</dbReference>
<sequence length="156" mass="16795">MGKAVASHALEWAEQGQKTGTVLVTAQRLLALQDAISKELPAAMRKGFAVAQIKGSELTLIADHSALAAKLRQLQPTLLKSIQAAGWNAEILKIKVATRPNTPPATQARKAARPLDETDLNHFDALSSQLQEGPLADAVKRLLSHHRTGSQKNNRS</sequence>
<protein>
    <submittedName>
        <fullName evidence="1">DUF721 domain-containing protein</fullName>
    </submittedName>
</protein>
<name>A0ABY4AMJ6_9BURK</name>
<dbReference type="RefSeq" id="WP_243479258.1">
    <property type="nucleotide sequence ID" value="NZ_CP063982.1"/>
</dbReference>
<dbReference type="Proteomes" id="UP000831607">
    <property type="component" value="Chromosome"/>
</dbReference>
<accession>A0ABY4AMJ6</accession>
<evidence type="ECO:0000313" key="1">
    <source>
        <dbReference type="EMBL" id="UOD50846.1"/>
    </source>
</evidence>
<keyword evidence="2" id="KW-1185">Reference proteome</keyword>
<dbReference type="InterPro" id="IPR007922">
    <property type="entry name" value="DciA-like"/>
</dbReference>
<dbReference type="Pfam" id="PF05258">
    <property type="entry name" value="DciA"/>
    <property type="match status" value="1"/>
</dbReference>
<proteinExistence type="predicted"/>